<feature type="domain" description="DUF6598" evidence="2">
    <location>
        <begin position="380"/>
        <end position="591"/>
    </location>
</feature>
<dbReference type="Proteomes" id="UP000813463">
    <property type="component" value="Chromosome 6"/>
</dbReference>
<feature type="compositionally biased region" description="Basic and acidic residues" evidence="1">
    <location>
        <begin position="928"/>
        <end position="943"/>
    </location>
</feature>
<dbReference type="PANTHER" id="PTHR33065:SF88">
    <property type="entry name" value="OS11G0104220 PROTEIN"/>
    <property type="match status" value="1"/>
</dbReference>
<dbReference type="Pfam" id="PF26130">
    <property type="entry name" value="PB1-like"/>
    <property type="match status" value="1"/>
</dbReference>
<sequence length="1012" mass="112968">MGDTFDKDSVNPMDFKFNSNKDLGLTFGEYLIEVSSVTVQLYDNQKSYLIYGEIFVVDDKGETIHLYRRDKGNPQFISSDNNTLLLNGPQDSIITINGALSMTVSLKILSRNKKKNCWEYPFAEKGLDLATEGNSSWLLAGGIGRGRGLDNVWFVKGCLNLDNTAEVCYHEFKSLSFKGILGSVCVNYISMPCGLIAEVEVIKVVKVGEDGVERSGLRNAKIYGSITACYGRTFGHTADDSSTEYPPIVLYKKLPRKHDRLTYGIPIELCRSLFCVPSYSSLLVTLDITLRERGAKENIVLKGSKEFNICGNFVTSPEFLSVGNICVKAEVNFSTSDQGGLDLEKEKNRESQLSHQQPVSASSICRSVSRTRRMTFNEQIQVLSVFVAHEGREKVDMYGTIAVDSSPGRHYIYKRGESCPESFPRNGKAASLEGLTSYEGDTFSMYVKLKDIAGHVEIDNCFMMYYHVYDHPGQWFDRPLCRILMGKHSFAAVNFIVFSSAVRATVKISVIAKDASASVPFVYGSIVAEYSNYEYSNNYQRKHWRIVLFEEENARCLTEDGEVPLSRNVVSVPEEDSSLIVDVDLHASLGTAGASSLDHFLGKVNIGDDEGQKIEGRKKATSTSRKRKRKTTELINFGNNRLIQKPRFNGRINVNYTWYKLMELVTISLFHGGQFVTNNNRTTYERGDNPKAGMTLHTNVEEVCYFEFCDWIKRELGYDAVSQIWFRRRGCSLNGNGRKEIKSDAEIPEFLSAPEKDGSYQLYVVHVEKGVDLRSRFPSYVRWYSESKIDTDEGSGGGSNSFSGDSARGAHKLSKSAVQQNPPLPTGLIPSLTLPPTTKQPFSLLDQAVRQKLPTVFLYKRTLDQKRAGARSGSVTGGAVQERAGGSVQERNGGSVQERAGGDQVLYVSEQNRAEFDQERSIGEQNRAEFDQERSVGEKERTVGKRFGGKGKRAVEKGETAVGQDTLLDDDCEGTEDSDVLLSDDDYEDASDDDLFQEFVDHDITEDVSVRL</sequence>
<dbReference type="PANTHER" id="PTHR33065">
    <property type="entry name" value="OS07G0486400 PROTEIN"/>
    <property type="match status" value="1"/>
</dbReference>
<dbReference type="GeneID" id="130462889"/>
<reference evidence="4" key="1">
    <citation type="journal article" date="2021" name="Nat. Commun.">
        <title>Genomic analyses provide insights into spinach domestication and the genetic basis of agronomic traits.</title>
        <authorList>
            <person name="Cai X."/>
            <person name="Sun X."/>
            <person name="Xu C."/>
            <person name="Sun H."/>
            <person name="Wang X."/>
            <person name="Ge C."/>
            <person name="Zhang Z."/>
            <person name="Wang Q."/>
            <person name="Fei Z."/>
            <person name="Jiao C."/>
            <person name="Wang Q."/>
        </authorList>
    </citation>
    <scope>NUCLEOTIDE SEQUENCE [LARGE SCALE GENOMIC DNA]</scope>
    <source>
        <strain evidence="4">cv. Varoflay</strain>
    </source>
</reference>
<evidence type="ECO:0000259" key="2">
    <source>
        <dbReference type="Pfam" id="PF20241"/>
    </source>
</evidence>
<dbReference type="RefSeq" id="XP_056687840.1">
    <property type="nucleotide sequence ID" value="XM_056831862.1"/>
</dbReference>
<name>A0ABM3QWU9_SPIOL</name>
<proteinExistence type="predicted"/>
<reference evidence="5" key="2">
    <citation type="submission" date="2025-08" db="UniProtKB">
        <authorList>
            <consortium name="RefSeq"/>
        </authorList>
    </citation>
    <scope>IDENTIFICATION</scope>
    <source>
        <tissue evidence="5">Leaf</tissue>
    </source>
</reference>
<evidence type="ECO:0000259" key="3">
    <source>
        <dbReference type="Pfam" id="PF26130"/>
    </source>
</evidence>
<keyword evidence="4" id="KW-1185">Reference proteome</keyword>
<feature type="domain" description="DUF6598" evidence="2">
    <location>
        <begin position="31"/>
        <end position="113"/>
    </location>
</feature>
<feature type="domain" description="PB1-like" evidence="3">
    <location>
        <begin position="663"/>
        <end position="766"/>
    </location>
</feature>
<feature type="region of interest" description="Disordered" evidence="1">
    <location>
        <begin position="790"/>
        <end position="833"/>
    </location>
</feature>
<dbReference type="Pfam" id="PF20241">
    <property type="entry name" value="DUF6598"/>
    <property type="match status" value="2"/>
</dbReference>
<dbReference type="InterPro" id="IPR058594">
    <property type="entry name" value="PB1-like_dom_pln"/>
</dbReference>
<feature type="region of interest" description="Disordered" evidence="1">
    <location>
        <begin position="869"/>
        <end position="896"/>
    </location>
</feature>
<evidence type="ECO:0000313" key="5">
    <source>
        <dbReference type="RefSeq" id="XP_056687840.1"/>
    </source>
</evidence>
<feature type="region of interest" description="Disordered" evidence="1">
    <location>
        <begin position="928"/>
        <end position="958"/>
    </location>
</feature>
<accession>A0ABM3QWU9</accession>
<evidence type="ECO:0000313" key="4">
    <source>
        <dbReference type="Proteomes" id="UP000813463"/>
    </source>
</evidence>
<evidence type="ECO:0000256" key="1">
    <source>
        <dbReference type="SAM" id="MobiDB-lite"/>
    </source>
</evidence>
<organism evidence="4 5">
    <name type="scientific">Spinacia oleracea</name>
    <name type="common">Spinach</name>
    <dbReference type="NCBI Taxonomy" id="3562"/>
    <lineage>
        <taxon>Eukaryota</taxon>
        <taxon>Viridiplantae</taxon>
        <taxon>Streptophyta</taxon>
        <taxon>Embryophyta</taxon>
        <taxon>Tracheophyta</taxon>
        <taxon>Spermatophyta</taxon>
        <taxon>Magnoliopsida</taxon>
        <taxon>eudicotyledons</taxon>
        <taxon>Gunneridae</taxon>
        <taxon>Pentapetalae</taxon>
        <taxon>Caryophyllales</taxon>
        <taxon>Chenopodiaceae</taxon>
        <taxon>Chenopodioideae</taxon>
        <taxon>Anserineae</taxon>
        <taxon>Spinacia</taxon>
    </lineage>
</organism>
<protein>
    <submittedName>
        <fullName evidence="5">Uncharacterized protein</fullName>
    </submittedName>
</protein>
<gene>
    <name evidence="5" type="primary">LOC130462889</name>
</gene>
<dbReference type="InterPro" id="IPR046533">
    <property type="entry name" value="DUF6598"/>
</dbReference>